<dbReference type="Proteomes" id="UP000647017">
    <property type="component" value="Unassembled WGS sequence"/>
</dbReference>
<evidence type="ECO:0000313" key="4">
    <source>
        <dbReference type="EMBL" id="GIJ11125.1"/>
    </source>
</evidence>
<feature type="compositionally biased region" description="Basic and acidic residues" evidence="1">
    <location>
        <begin position="80"/>
        <end position="95"/>
    </location>
</feature>
<keyword evidence="2" id="KW-0472">Membrane</keyword>
<reference evidence="4 5" key="1">
    <citation type="submission" date="2021-01" db="EMBL/GenBank/DDBJ databases">
        <title>Whole genome shotgun sequence of Verrucosispora andamanensis NBRC 109075.</title>
        <authorList>
            <person name="Komaki H."/>
            <person name="Tamura T."/>
        </authorList>
    </citation>
    <scope>NUCLEOTIDE SEQUENCE [LARGE SCALE GENOMIC DNA]</scope>
    <source>
        <strain evidence="4 5">NBRC 109075</strain>
    </source>
</reference>
<evidence type="ECO:0000256" key="2">
    <source>
        <dbReference type="SAM" id="Phobius"/>
    </source>
</evidence>
<keyword evidence="2" id="KW-1133">Transmembrane helix</keyword>
<proteinExistence type="predicted"/>
<evidence type="ECO:0000313" key="5">
    <source>
        <dbReference type="Proteomes" id="UP000647017"/>
    </source>
</evidence>
<name>A0ABQ4HZN1_9ACTN</name>
<dbReference type="EMBL" id="BOOZ01000027">
    <property type="protein sequence ID" value="GIJ11125.1"/>
    <property type="molecule type" value="Genomic_DNA"/>
</dbReference>
<evidence type="ECO:0000256" key="1">
    <source>
        <dbReference type="SAM" id="MobiDB-lite"/>
    </source>
</evidence>
<evidence type="ECO:0008006" key="6">
    <source>
        <dbReference type="Google" id="ProtNLM"/>
    </source>
</evidence>
<evidence type="ECO:0000256" key="3">
    <source>
        <dbReference type="SAM" id="SignalP"/>
    </source>
</evidence>
<feature type="compositionally biased region" description="Basic and acidic residues" evidence="1">
    <location>
        <begin position="133"/>
        <end position="176"/>
    </location>
</feature>
<accession>A0ABQ4HZN1</accession>
<feature type="chain" id="PRO_5047243385" description="MYXO-CTERM domain-containing protein" evidence="3">
    <location>
        <begin position="31"/>
        <end position="329"/>
    </location>
</feature>
<organism evidence="4 5">
    <name type="scientific">Micromonospora andamanensis</name>
    <dbReference type="NCBI Taxonomy" id="1287068"/>
    <lineage>
        <taxon>Bacteria</taxon>
        <taxon>Bacillati</taxon>
        <taxon>Actinomycetota</taxon>
        <taxon>Actinomycetes</taxon>
        <taxon>Micromonosporales</taxon>
        <taxon>Micromonosporaceae</taxon>
        <taxon>Micromonospora</taxon>
    </lineage>
</organism>
<keyword evidence="2" id="KW-0812">Transmembrane</keyword>
<feature type="transmembrane region" description="Helical" evidence="2">
    <location>
        <begin position="300"/>
        <end position="319"/>
    </location>
</feature>
<feature type="region of interest" description="Disordered" evidence="1">
    <location>
        <begin position="79"/>
        <end position="241"/>
    </location>
</feature>
<keyword evidence="3" id="KW-0732">Signal</keyword>
<keyword evidence="5" id="KW-1185">Reference proteome</keyword>
<comment type="caution">
    <text evidence="4">The sequence shown here is derived from an EMBL/GenBank/DDBJ whole genome shotgun (WGS) entry which is preliminary data.</text>
</comment>
<protein>
    <recommendedName>
        <fullName evidence="6">MYXO-CTERM domain-containing protein</fullName>
    </recommendedName>
</protein>
<sequence length="329" mass="34747">MAKKMLGKVVAGAALGSASLLVFAPGVAYADGQPDTDEGKVFAKPHAVKAGEEVKLVQICEEPQEHPFVWSKVTGKVKLKPAEDRDSRGDHKGWGEENGDAEGGADSEGWSGHERSQPAEAESGSGWGGGAADVRDDWKGEEHGQDAEGGRDSKVHDKKDWKSEDEKDKKDWKGQDEASEWAGEESTGGWSGRQENGSDSAEHDWSGEGNWSGESEKGEWSGESGERDWAADAADEHGKDDSWEHKKDFVYYGEARVARDAKPGTYKLEGSCGTGELVVLPHGGVDGGDGGIATGADRGLATAGAGLVGAAALGGLVLMRRRRADEFAA</sequence>
<gene>
    <name evidence="4" type="ORF">Van01_43390</name>
</gene>
<feature type="compositionally biased region" description="Basic and acidic residues" evidence="1">
    <location>
        <begin position="214"/>
        <end position="241"/>
    </location>
</feature>
<dbReference type="RefSeq" id="WP_204010619.1">
    <property type="nucleotide sequence ID" value="NZ_BOOZ01000027.1"/>
</dbReference>
<feature type="signal peptide" evidence="3">
    <location>
        <begin position="1"/>
        <end position="30"/>
    </location>
</feature>